<dbReference type="AlphaFoldDB" id="A0A1F6WJI7"/>
<accession>A0A1F6WJI7</accession>
<evidence type="ECO:0000256" key="1">
    <source>
        <dbReference type="ARBA" id="ARBA00006738"/>
    </source>
</evidence>
<dbReference type="Gene3D" id="3.40.1350.10">
    <property type="match status" value="1"/>
</dbReference>
<reference evidence="3 4" key="1">
    <citation type="journal article" date="2016" name="Nat. Commun.">
        <title>Thousands of microbial genomes shed light on interconnected biogeochemical processes in an aquifer system.</title>
        <authorList>
            <person name="Anantharaman K."/>
            <person name="Brown C.T."/>
            <person name="Hug L.A."/>
            <person name="Sharon I."/>
            <person name="Castelle C.J."/>
            <person name="Probst A.J."/>
            <person name="Thomas B.C."/>
            <person name="Singh A."/>
            <person name="Wilkins M.J."/>
            <person name="Karaoz U."/>
            <person name="Brodie E.L."/>
            <person name="Williams K.H."/>
            <person name="Hubbard S.S."/>
            <person name="Banfield J.F."/>
        </authorList>
    </citation>
    <scope>NUCLEOTIDE SEQUENCE [LARGE SCALE GENOMIC DNA]</scope>
</reference>
<dbReference type="Pfam" id="PF02021">
    <property type="entry name" value="UPF0102"/>
    <property type="match status" value="1"/>
</dbReference>
<dbReference type="EMBL" id="MFUH01000016">
    <property type="protein sequence ID" value="OGI81956.1"/>
    <property type="molecule type" value="Genomic_DNA"/>
</dbReference>
<gene>
    <name evidence="3" type="ORF">A3B93_02300</name>
</gene>
<dbReference type="HAMAP" id="MF_00048">
    <property type="entry name" value="UPF0102"/>
    <property type="match status" value="1"/>
</dbReference>
<dbReference type="PANTHER" id="PTHR34039">
    <property type="entry name" value="UPF0102 PROTEIN YRAN"/>
    <property type="match status" value="1"/>
</dbReference>
<proteinExistence type="inferred from homology"/>
<dbReference type="InterPro" id="IPR011856">
    <property type="entry name" value="tRNA_endonuc-like_dom_sf"/>
</dbReference>
<protein>
    <recommendedName>
        <fullName evidence="2">UPF0102 protein A3B93_02300</fullName>
    </recommendedName>
</protein>
<evidence type="ECO:0000313" key="3">
    <source>
        <dbReference type="EMBL" id="OGI81956.1"/>
    </source>
</evidence>
<dbReference type="InterPro" id="IPR003509">
    <property type="entry name" value="UPF0102_YraN-like"/>
</dbReference>
<dbReference type="SUPFAM" id="SSF52980">
    <property type="entry name" value="Restriction endonuclease-like"/>
    <property type="match status" value="1"/>
</dbReference>
<organism evidence="3 4">
    <name type="scientific">Candidatus Nomurabacteria bacterium RIFCSPHIGHO2_02_FULL_42_24</name>
    <dbReference type="NCBI Taxonomy" id="1801757"/>
    <lineage>
        <taxon>Bacteria</taxon>
        <taxon>Candidatus Nomuraibacteriota</taxon>
    </lineage>
</organism>
<dbReference type="InterPro" id="IPR011335">
    <property type="entry name" value="Restrct_endonuc-II-like"/>
</dbReference>
<dbReference type="GO" id="GO:0003676">
    <property type="term" value="F:nucleic acid binding"/>
    <property type="evidence" value="ECO:0007669"/>
    <property type="project" value="InterPro"/>
</dbReference>
<sequence length="138" mass="15909">MPKIFTSQTQKTGEIGEDLACKFLEKGGFSVIERNYTKKWGELDIVAEKDNKIHFVEVKSVTRVTSEVGVTRVTNQDEYRPEENVHPGKIKRLHRAIQTYLLERKIKDNQEWQLDIAVVLLNLKDKTARVSLIEDIVA</sequence>
<evidence type="ECO:0000313" key="4">
    <source>
        <dbReference type="Proteomes" id="UP000179880"/>
    </source>
</evidence>
<comment type="similarity">
    <text evidence="1 2">Belongs to the UPF0102 family.</text>
</comment>
<evidence type="ECO:0000256" key="2">
    <source>
        <dbReference type="HAMAP-Rule" id="MF_00048"/>
    </source>
</evidence>
<comment type="caution">
    <text evidence="3">The sequence shown here is derived from an EMBL/GenBank/DDBJ whole genome shotgun (WGS) entry which is preliminary data.</text>
</comment>
<dbReference type="Proteomes" id="UP000179880">
    <property type="component" value="Unassembled WGS sequence"/>
</dbReference>
<name>A0A1F6WJI7_9BACT</name>
<dbReference type="PANTHER" id="PTHR34039:SF1">
    <property type="entry name" value="UPF0102 PROTEIN YRAN"/>
    <property type="match status" value="1"/>
</dbReference>